<evidence type="ECO:0000313" key="1">
    <source>
        <dbReference type="EMBL" id="GCC45462.1"/>
    </source>
</evidence>
<organism evidence="1 2">
    <name type="scientific">Chiloscyllium punctatum</name>
    <name type="common">Brownbanded bambooshark</name>
    <name type="synonym">Hemiscyllium punctatum</name>
    <dbReference type="NCBI Taxonomy" id="137246"/>
    <lineage>
        <taxon>Eukaryota</taxon>
        <taxon>Metazoa</taxon>
        <taxon>Chordata</taxon>
        <taxon>Craniata</taxon>
        <taxon>Vertebrata</taxon>
        <taxon>Chondrichthyes</taxon>
        <taxon>Elasmobranchii</taxon>
        <taxon>Galeomorphii</taxon>
        <taxon>Galeoidea</taxon>
        <taxon>Orectolobiformes</taxon>
        <taxon>Hemiscylliidae</taxon>
        <taxon>Chiloscyllium</taxon>
    </lineage>
</organism>
<dbReference type="EMBL" id="BEZZ01168920">
    <property type="protein sequence ID" value="GCC45462.1"/>
    <property type="molecule type" value="Genomic_DNA"/>
</dbReference>
<evidence type="ECO:0000313" key="2">
    <source>
        <dbReference type="Proteomes" id="UP000287033"/>
    </source>
</evidence>
<accession>A0A401TS69</accession>
<dbReference type="AlphaFoldDB" id="A0A401TS69"/>
<keyword evidence="2" id="KW-1185">Reference proteome</keyword>
<reference evidence="1 2" key="1">
    <citation type="journal article" date="2018" name="Nat. Ecol. Evol.">
        <title>Shark genomes provide insights into elasmobranch evolution and the origin of vertebrates.</title>
        <authorList>
            <person name="Hara Y"/>
            <person name="Yamaguchi K"/>
            <person name="Onimaru K"/>
            <person name="Kadota M"/>
            <person name="Koyanagi M"/>
            <person name="Keeley SD"/>
            <person name="Tatsumi K"/>
            <person name="Tanaka K"/>
            <person name="Motone F"/>
            <person name="Kageyama Y"/>
            <person name="Nozu R"/>
            <person name="Adachi N"/>
            <person name="Nishimura O"/>
            <person name="Nakagawa R"/>
            <person name="Tanegashima C"/>
            <person name="Kiyatake I"/>
            <person name="Matsumoto R"/>
            <person name="Murakumo K"/>
            <person name="Nishida K"/>
            <person name="Terakita A"/>
            <person name="Kuratani S"/>
            <person name="Sato K"/>
            <person name="Hyodo S Kuraku.S."/>
        </authorList>
    </citation>
    <scope>NUCLEOTIDE SEQUENCE [LARGE SCALE GENOMIC DNA]</scope>
</reference>
<protein>
    <submittedName>
        <fullName evidence="1">Uncharacterized protein</fullName>
    </submittedName>
</protein>
<dbReference type="Proteomes" id="UP000287033">
    <property type="component" value="Unassembled WGS sequence"/>
</dbReference>
<feature type="non-terminal residue" evidence="1">
    <location>
        <position position="268"/>
    </location>
</feature>
<feature type="non-terminal residue" evidence="1">
    <location>
        <position position="1"/>
    </location>
</feature>
<sequence>DQAEAAAARRRCRLHLRPRRGIEHRPGTDDESVPDRRDVGARLASCLSMTSAQTRFAFVAREKPLRTFPDHALTSGLLHQPCGGQRPRDDAADIDTLASRLALLPGLLLSRTAAAADGHRLGLARRHGDGHRDRVGVLARHPGRRDLRLPDLVGQAEEARDVIGRGDPGFDQERALDAVTLVIAGQPERRAVRHVGDRVGFDQRLAVGIPPHLARMAVDIGSRHRRKRQAVQVEPLPNDRIGIARMHGAVGAAVPHRYPRPIALVLGR</sequence>
<name>A0A401TS69_CHIPU</name>
<comment type="caution">
    <text evidence="1">The sequence shown here is derived from an EMBL/GenBank/DDBJ whole genome shotgun (WGS) entry which is preliminary data.</text>
</comment>
<proteinExistence type="predicted"/>
<gene>
    <name evidence="1" type="ORF">chiPu_0029887</name>
</gene>